<feature type="transmembrane region" description="Helical" evidence="1">
    <location>
        <begin position="208"/>
        <end position="231"/>
    </location>
</feature>
<proteinExistence type="predicted"/>
<gene>
    <name evidence="4" type="ORF">LMG23994_05275</name>
</gene>
<dbReference type="Pfam" id="PF13194">
    <property type="entry name" value="DUF4010"/>
    <property type="match status" value="1"/>
</dbReference>
<dbReference type="Pfam" id="PF02308">
    <property type="entry name" value="MgtC"/>
    <property type="match status" value="1"/>
</dbReference>
<evidence type="ECO:0000313" key="4">
    <source>
        <dbReference type="EMBL" id="CAG9183965.1"/>
    </source>
</evidence>
<feature type="transmembrane region" description="Helical" evidence="1">
    <location>
        <begin position="6"/>
        <end position="25"/>
    </location>
</feature>
<feature type="domain" description="MgtC/SapB/SrpB/YhiD N-terminal" evidence="2">
    <location>
        <begin position="13"/>
        <end position="138"/>
    </location>
</feature>
<feature type="transmembrane region" description="Helical" evidence="1">
    <location>
        <begin position="376"/>
        <end position="395"/>
    </location>
</feature>
<feature type="transmembrane region" description="Helical" evidence="1">
    <location>
        <begin position="63"/>
        <end position="81"/>
    </location>
</feature>
<dbReference type="Proteomes" id="UP000701702">
    <property type="component" value="Unassembled WGS sequence"/>
</dbReference>
<feature type="transmembrane region" description="Helical" evidence="1">
    <location>
        <begin position="237"/>
        <end position="260"/>
    </location>
</feature>
<feature type="transmembrane region" description="Helical" evidence="1">
    <location>
        <begin position="267"/>
        <end position="288"/>
    </location>
</feature>
<feature type="transmembrane region" description="Helical" evidence="1">
    <location>
        <begin position="116"/>
        <end position="136"/>
    </location>
</feature>
<keyword evidence="5" id="KW-1185">Reference proteome</keyword>
<organism evidence="4 5">
    <name type="scientific">Cupriavidus pinatubonensis</name>
    <dbReference type="NCBI Taxonomy" id="248026"/>
    <lineage>
        <taxon>Bacteria</taxon>
        <taxon>Pseudomonadati</taxon>
        <taxon>Pseudomonadota</taxon>
        <taxon>Betaproteobacteria</taxon>
        <taxon>Burkholderiales</taxon>
        <taxon>Burkholderiaceae</taxon>
        <taxon>Cupriavidus</taxon>
    </lineage>
</organism>
<evidence type="ECO:0000313" key="5">
    <source>
        <dbReference type="Proteomes" id="UP000701702"/>
    </source>
</evidence>
<dbReference type="EMBL" id="CAJZAF010000036">
    <property type="protein sequence ID" value="CAG9183965.1"/>
    <property type="molecule type" value="Genomic_DNA"/>
</dbReference>
<evidence type="ECO:0000259" key="3">
    <source>
        <dbReference type="Pfam" id="PF13194"/>
    </source>
</evidence>
<feature type="transmembrane region" description="Helical" evidence="1">
    <location>
        <begin position="93"/>
        <end position="110"/>
    </location>
</feature>
<comment type="caution">
    <text evidence="4">The sequence shown here is derived from an EMBL/GenBank/DDBJ whole genome shotgun (WGS) entry which is preliminary data.</text>
</comment>
<keyword evidence="1" id="KW-0472">Membrane</keyword>
<evidence type="ECO:0000259" key="2">
    <source>
        <dbReference type="Pfam" id="PF02308"/>
    </source>
</evidence>
<dbReference type="PANTHER" id="PTHR39084">
    <property type="entry name" value="MEMBRANE PROTEIN-RELATED"/>
    <property type="match status" value="1"/>
</dbReference>
<feature type="domain" description="DUF4010" evidence="3">
    <location>
        <begin position="186"/>
        <end position="396"/>
    </location>
</feature>
<feature type="transmembrane region" description="Helical" evidence="1">
    <location>
        <begin position="37"/>
        <end position="57"/>
    </location>
</feature>
<sequence>MTNFDIPADVGGLVAALAIGLLLGLERGWHDRELPEGARVAGLRTFALTGLLGGVLGNLSPQFGPWPLLGGIFGISILLAVSYAQAFKSSGNLSATTAVAMLLTLVLGTYAARGAIALSLGAAVIAAVLLNMKPTLHGWLRMIQHRELTAALQLLVLSFVILPNLPNVGLGPYQTLNPYQIWWAVILIAGLSLLGHVAMRITGSRRGLLWTGLFGGLASSTATTIALARYARLQPSLAGACAAGILSACGVMFFRMAVLLGVIQPSLLVTFGSVLIMTGMVLLGLGLLQWRQFSGPPSSDAEVAMMEPFDLGTALGFGAFLAVMAILVPAAKQWLGAGGIYTLSAASGLADVDAIVISLARIYATGDISRGMTVTAIGLATFSNMLAKGAIAWITGGPQVGCAVAKGYAGSALVGGLATALVVYVFY</sequence>
<dbReference type="PANTHER" id="PTHR39084:SF1">
    <property type="entry name" value="DUF4010 DOMAIN-CONTAINING PROTEIN"/>
    <property type="match status" value="1"/>
</dbReference>
<evidence type="ECO:0000256" key="1">
    <source>
        <dbReference type="SAM" id="Phobius"/>
    </source>
</evidence>
<reference evidence="4 5" key="1">
    <citation type="submission" date="2021-08" db="EMBL/GenBank/DDBJ databases">
        <authorList>
            <person name="Peeters C."/>
        </authorList>
    </citation>
    <scope>NUCLEOTIDE SEQUENCE [LARGE SCALE GENOMIC DNA]</scope>
    <source>
        <strain evidence="4 5">LMG 23994</strain>
    </source>
</reference>
<evidence type="ECO:0008006" key="6">
    <source>
        <dbReference type="Google" id="ProtNLM"/>
    </source>
</evidence>
<name>A0ABM8XUT7_9BURK</name>
<keyword evidence="1" id="KW-1133">Transmembrane helix</keyword>
<accession>A0ABM8XUT7</accession>
<feature type="transmembrane region" description="Helical" evidence="1">
    <location>
        <begin position="407"/>
        <end position="426"/>
    </location>
</feature>
<feature type="transmembrane region" description="Helical" evidence="1">
    <location>
        <begin position="340"/>
        <end position="364"/>
    </location>
</feature>
<dbReference type="RefSeq" id="WP_224007954.1">
    <property type="nucleotide sequence ID" value="NZ_CAJZAF010000036.1"/>
</dbReference>
<keyword evidence="1" id="KW-0812">Transmembrane</keyword>
<dbReference type="InterPro" id="IPR049177">
    <property type="entry name" value="MgtC_SapB_SrpB_YhiD_N"/>
</dbReference>
<feature type="transmembrane region" description="Helical" evidence="1">
    <location>
        <begin position="308"/>
        <end position="328"/>
    </location>
</feature>
<protein>
    <recommendedName>
        <fullName evidence="6">DUF4010 domain-containing protein</fullName>
    </recommendedName>
</protein>
<feature type="transmembrane region" description="Helical" evidence="1">
    <location>
        <begin position="148"/>
        <end position="166"/>
    </location>
</feature>
<feature type="transmembrane region" description="Helical" evidence="1">
    <location>
        <begin position="181"/>
        <end position="201"/>
    </location>
</feature>
<dbReference type="InterPro" id="IPR025105">
    <property type="entry name" value="DUF4010"/>
</dbReference>